<evidence type="ECO:0000259" key="2">
    <source>
        <dbReference type="PROSITE" id="PS51236"/>
    </source>
</evidence>
<reference evidence="3" key="1">
    <citation type="journal article" date="2023" name="Science">
        <title>Genome structures resolve the early diversification of teleost fishes.</title>
        <authorList>
            <person name="Parey E."/>
            <person name="Louis A."/>
            <person name="Montfort J."/>
            <person name="Bouchez O."/>
            <person name="Roques C."/>
            <person name="Iampietro C."/>
            <person name="Lluch J."/>
            <person name="Castinel A."/>
            <person name="Donnadieu C."/>
            <person name="Desvignes T."/>
            <person name="Floi Bucao C."/>
            <person name="Jouanno E."/>
            <person name="Wen M."/>
            <person name="Mejri S."/>
            <person name="Dirks R."/>
            <person name="Jansen H."/>
            <person name="Henkel C."/>
            <person name="Chen W.J."/>
            <person name="Zahm M."/>
            <person name="Cabau C."/>
            <person name="Klopp C."/>
            <person name="Thompson A.W."/>
            <person name="Robinson-Rechavi M."/>
            <person name="Braasch I."/>
            <person name="Lecointre G."/>
            <person name="Bobe J."/>
            <person name="Postlethwait J.H."/>
            <person name="Berthelot C."/>
            <person name="Roest Crollius H."/>
            <person name="Guiguen Y."/>
        </authorList>
    </citation>
    <scope>NUCLEOTIDE SEQUENCE</scope>
    <source>
        <strain evidence="3">WJC10195</strain>
    </source>
</reference>
<dbReference type="GO" id="GO:0005509">
    <property type="term" value="F:calcium ion binding"/>
    <property type="evidence" value="ECO:0007669"/>
    <property type="project" value="InterPro"/>
</dbReference>
<dbReference type="PROSITE" id="PS51236">
    <property type="entry name" value="TSP_CTER"/>
    <property type="match status" value="1"/>
</dbReference>
<dbReference type="Proteomes" id="UP001152622">
    <property type="component" value="Chromosome 21"/>
</dbReference>
<dbReference type="InterPro" id="IPR013320">
    <property type="entry name" value="ConA-like_dom_sf"/>
</dbReference>
<organism evidence="3 4">
    <name type="scientific">Synaphobranchus kaupii</name>
    <name type="common">Kaup's arrowtooth eel</name>
    <dbReference type="NCBI Taxonomy" id="118154"/>
    <lineage>
        <taxon>Eukaryota</taxon>
        <taxon>Metazoa</taxon>
        <taxon>Chordata</taxon>
        <taxon>Craniata</taxon>
        <taxon>Vertebrata</taxon>
        <taxon>Euteleostomi</taxon>
        <taxon>Actinopterygii</taxon>
        <taxon>Neopterygii</taxon>
        <taxon>Teleostei</taxon>
        <taxon>Anguilliformes</taxon>
        <taxon>Synaphobranchidae</taxon>
        <taxon>Synaphobranchus</taxon>
    </lineage>
</organism>
<sequence length="128" mass="13532">MWKADGAGPIGNPSPSGTVAHPGLQLKAVKVADGSRRIPTERPVEHGRHARRGEAPLEGPPETWAGATRPPTAGSSATGPRWGTSGVVFDSTMRGGRLGVFCFSQEAVIWSNLRYPLQRYVTPANACS</sequence>
<dbReference type="EMBL" id="JAINUF010000021">
    <property type="protein sequence ID" value="KAJ8335207.1"/>
    <property type="molecule type" value="Genomic_DNA"/>
</dbReference>
<evidence type="ECO:0000313" key="4">
    <source>
        <dbReference type="Proteomes" id="UP001152622"/>
    </source>
</evidence>
<dbReference type="Gene3D" id="2.60.120.200">
    <property type="match status" value="1"/>
</dbReference>
<dbReference type="Pfam" id="PF05735">
    <property type="entry name" value="TSP_C"/>
    <property type="match status" value="1"/>
</dbReference>
<feature type="region of interest" description="Disordered" evidence="1">
    <location>
        <begin position="1"/>
        <end position="84"/>
    </location>
</feature>
<evidence type="ECO:0000313" key="3">
    <source>
        <dbReference type="EMBL" id="KAJ8335207.1"/>
    </source>
</evidence>
<gene>
    <name evidence="3" type="ORF">SKAU_G00408460</name>
</gene>
<accession>A0A9Q1ID39</accession>
<comment type="caution">
    <text evidence="3">The sequence shown here is derived from an EMBL/GenBank/DDBJ whole genome shotgun (WGS) entry which is preliminary data.</text>
</comment>
<dbReference type="GO" id="GO:0007155">
    <property type="term" value="P:cell adhesion"/>
    <property type="evidence" value="ECO:0007669"/>
    <property type="project" value="InterPro"/>
</dbReference>
<dbReference type="InterPro" id="IPR008859">
    <property type="entry name" value="Thrombospondin_C"/>
</dbReference>
<dbReference type="OrthoDB" id="14563at2759"/>
<evidence type="ECO:0000256" key="1">
    <source>
        <dbReference type="SAM" id="MobiDB-lite"/>
    </source>
</evidence>
<dbReference type="SUPFAM" id="SSF49899">
    <property type="entry name" value="Concanavalin A-like lectins/glucanases"/>
    <property type="match status" value="1"/>
</dbReference>
<feature type="compositionally biased region" description="Basic and acidic residues" evidence="1">
    <location>
        <begin position="33"/>
        <end position="55"/>
    </location>
</feature>
<feature type="domain" description="TSP C-terminal" evidence="2">
    <location>
        <begin position="1"/>
        <end position="122"/>
    </location>
</feature>
<name>A0A9Q1ID39_SYNKA</name>
<dbReference type="GO" id="GO:0005576">
    <property type="term" value="C:extracellular region"/>
    <property type="evidence" value="ECO:0007669"/>
    <property type="project" value="InterPro"/>
</dbReference>
<dbReference type="AlphaFoldDB" id="A0A9Q1ID39"/>
<protein>
    <recommendedName>
        <fullName evidence="2">TSP C-terminal domain-containing protein</fullName>
    </recommendedName>
</protein>
<keyword evidence="4" id="KW-1185">Reference proteome</keyword>
<proteinExistence type="predicted"/>